<dbReference type="Gene3D" id="3.10.105.10">
    <property type="entry name" value="Dipeptide-binding Protein, Domain 3"/>
    <property type="match status" value="1"/>
</dbReference>
<accession>A0A644YST3</accession>
<reference evidence="1" key="1">
    <citation type="submission" date="2019-08" db="EMBL/GenBank/DDBJ databases">
        <authorList>
            <person name="Kucharzyk K."/>
            <person name="Murdoch R.W."/>
            <person name="Higgins S."/>
            <person name="Loffler F."/>
        </authorList>
    </citation>
    <scope>NUCLEOTIDE SEQUENCE</scope>
</reference>
<proteinExistence type="predicted"/>
<protein>
    <recommendedName>
        <fullName evidence="2">Periplasmic dipeptide transport protein</fullName>
    </recommendedName>
</protein>
<name>A0A644YST3_9ZZZZ</name>
<dbReference type="AlphaFoldDB" id="A0A644YST3"/>
<comment type="caution">
    <text evidence="1">The sequence shown here is derived from an EMBL/GenBank/DDBJ whole genome shotgun (WGS) entry which is preliminary data.</text>
</comment>
<dbReference type="EMBL" id="VSSQ01005538">
    <property type="protein sequence ID" value="MPM29533.1"/>
    <property type="molecule type" value="Genomic_DNA"/>
</dbReference>
<organism evidence="1">
    <name type="scientific">bioreactor metagenome</name>
    <dbReference type="NCBI Taxonomy" id="1076179"/>
    <lineage>
        <taxon>unclassified sequences</taxon>
        <taxon>metagenomes</taxon>
        <taxon>ecological metagenomes</taxon>
    </lineage>
</organism>
<gene>
    <name evidence="1" type="ORF">SDC9_76073</name>
</gene>
<evidence type="ECO:0008006" key="2">
    <source>
        <dbReference type="Google" id="ProtNLM"/>
    </source>
</evidence>
<sequence length="113" mass="12953">MSDVYTDKKYDMTVIAHSGRLDPYNFLARYKSTSGDYISLLSGDVDKLLDEALQEKDEAKRKEIYAEIQKVLAEEVPCVYIQSLDKFYGLSDNVEGFEEYPIDIMNLKSVSFS</sequence>
<evidence type="ECO:0000313" key="1">
    <source>
        <dbReference type="EMBL" id="MPM29533.1"/>
    </source>
</evidence>
<dbReference type="SUPFAM" id="SSF53850">
    <property type="entry name" value="Periplasmic binding protein-like II"/>
    <property type="match status" value="1"/>
</dbReference>